<keyword evidence="4 6" id="KW-0560">Oxidoreductase</keyword>
<evidence type="ECO:0000256" key="3">
    <source>
        <dbReference type="ARBA" id="ARBA00022827"/>
    </source>
</evidence>
<sequence>MGTELGIWWGSLHPFLEVDLRRMDSPSTESRRPKRIAVVGGGVGGLAAALRLSQATPAVDWRLLEASPRLGGVLSTVRKGDWLVEESADNFLTKLPWARDLCDACGIGDELLPTDESRRRAMVVCRGRLAGVPRGFVVMSPRELGPILASPVLSWRGRMRLAIEPLVPRGHKAGDESVASFARRRLGREAYERLVQPLLSGIYTADAERLSMAATMPQLIEQEAEYGSLYRAARHDTNSVNAGESGARYGLFLAPRNGMEQMVQSVADRLPRDRVRTNARVASATLGEAGFAPWRLTDERGEALGEYDGLVLATPAPHAASVLRGINPELAGELGAISYAGVAIVCLGVDKEQVRRPLEGFGFVAPAIEGRRLIAASFASLKFPGRAPDGKLLVRAFIGGALQPELLGLDDDQLIKLAKEELGDLIGLQGEPELTHIARWPGAMPQYHVGHTDRIERIENATAAMPALALAGAAYRGVGIPQCVRSGELAAERVLGGLGPQS</sequence>
<evidence type="ECO:0000256" key="4">
    <source>
        <dbReference type="ARBA" id="ARBA00023002"/>
    </source>
</evidence>
<protein>
    <recommendedName>
        <fullName evidence="6">Coproporphyrinogen III oxidase</fullName>
        <ecNumber evidence="6">1.3.3.15</ecNumber>
    </recommendedName>
</protein>
<comment type="function">
    <text evidence="6">Involved in coproporphyrin-dependent heme b biosynthesis. Catalyzes the oxidation of coproporphyrinogen III to coproporphyrin III.</text>
</comment>
<feature type="domain" description="Amine oxidase" evidence="7">
    <location>
        <begin position="44"/>
        <end position="495"/>
    </location>
</feature>
<keyword evidence="9" id="KW-1185">Reference proteome</keyword>
<name>A0A5C5ZT52_9BACT</name>
<keyword evidence="2 6" id="KW-0285">Flavoprotein</keyword>
<proteinExistence type="inferred from homology"/>
<dbReference type="Gene3D" id="3.90.660.20">
    <property type="entry name" value="Protoporphyrinogen oxidase, mitochondrial, domain 2"/>
    <property type="match status" value="1"/>
</dbReference>
<organism evidence="8 9">
    <name type="scientific">Pseudobythopirellula maris</name>
    <dbReference type="NCBI Taxonomy" id="2527991"/>
    <lineage>
        <taxon>Bacteria</taxon>
        <taxon>Pseudomonadati</taxon>
        <taxon>Planctomycetota</taxon>
        <taxon>Planctomycetia</taxon>
        <taxon>Pirellulales</taxon>
        <taxon>Lacipirellulaceae</taxon>
        <taxon>Pseudobythopirellula</taxon>
    </lineage>
</organism>
<accession>A0A5C5ZT52</accession>
<evidence type="ECO:0000256" key="5">
    <source>
        <dbReference type="ARBA" id="ARBA00023133"/>
    </source>
</evidence>
<dbReference type="GO" id="GO:0004729">
    <property type="term" value="F:oxygen-dependent protoporphyrinogen oxidase activity"/>
    <property type="evidence" value="ECO:0007669"/>
    <property type="project" value="UniProtKB-UniRule"/>
</dbReference>
<dbReference type="InterPro" id="IPR002937">
    <property type="entry name" value="Amino_oxidase"/>
</dbReference>
<evidence type="ECO:0000256" key="1">
    <source>
        <dbReference type="ARBA" id="ARBA00001974"/>
    </source>
</evidence>
<dbReference type="Gene3D" id="1.10.3110.10">
    <property type="entry name" value="protoporphyrinogen ix oxidase, domain 3"/>
    <property type="match status" value="1"/>
</dbReference>
<keyword evidence="3 6" id="KW-0274">FAD</keyword>
<dbReference type="UniPathway" id="UPA00252"/>
<dbReference type="GO" id="GO:0005737">
    <property type="term" value="C:cytoplasm"/>
    <property type="evidence" value="ECO:0007669"/>
    <property type="project" value="UniProtKB-SubCell"/>
</dbReference>
<evidence type="ECO:0000256" key="2">
    <source>
        <dbReference type="ARBA" id="ARBA00022630"/>
    </source>
</evidence>
<dbReference type="EMBL" id="SJPQ01000001">
    <property type="protein sequence ID" value="TWT90724.1"/>
    <property type="molecule type" value="Genomic_DNA"/>
</dbReference>
<dbReference type="Proteomes" id="UP000315440">
    <property type="component" value="Unassembled WGS sequence"/>
</dbReference>
<dbReference type="PANTHER" id="PTHR42923:SF3">
    <property type="entry name" value="PROTOPORPHYRINOGEN OXIDASE"/>
    <property type="match status" value="1"/>
</dbReference>
<evidence type="ECO:0000259" key="7">
    <source>
        <dbReference type="Pfam" id="PF01593"/>
    </source>
</evidence>
<comment type="subcellular location">
    <subcellularLocation>
        <location evidence="6">Cytoplasm</location>
    </subcellularLocation>
</comment>
<dbReference type="SUPFAM" id="SSF51905">
    <property type="entry name" value="FAD/NAD(P)-binding domain"/>
    <property type="match status" value="1"/>
</dbReference>
<comment type="pathway">
    <text evidence="6">Porphyrin-containing compound metabolism; protoheme biosynthesis.</text>
</comment>
<reference evidence="8 9" key="1">
    <citation type="submission" date="2019-02" db="EMBL/GenBank/DDBJ databases">
        <title>Deep-cultivation of Planctomycetes and their phenomic and genomic characterization uncovers novel biology.</title>
        <authorList>
            <person name="Wiegand S."/>
            <person name="Jogler M."/>
            <person name="Boedeker C."/>
            <person name="Pinto D."/>
            <person name="Vollmers J."/>
            <person name="Rivas-Marin E."/>
            <person name="Kohn T."/>
            <person name="Peeters S.H."/>
            <person name="Heuer A."/>
            <person name="Rast P."/>
            <person name="Oberbeckmann S."/>
            <person name="Bunk B."/>
            <person name="Jeske O."/>
            <person name="Meyerdierks A."/>
            <person name="Storesund J.E."/>
            <person name="Kallscheuer N."/>
            <person name="Luecker S."/>
            <person name="Lage O.M."/>
            <person name="Pohl T."/>
            <person name="Merkel B.J."/>
            <person name="Hornburger P."/>
            <person name="Mueller R.-W."/>
            <person name="Bruemmer F."/>
            <person name="Labrenz M."/>
            <person name="Spormann A.M."/>
            <person name="Op Den Camp H."/>
            <person name="Overmann J."/>
            <person name="Amann R."/>
            <person name="Jetten M.S.M."/>
            <person name="Mascher T."/>
            <person name="Medema M.H."/>
            <person name="Devos D.P."/>
            <person name="Kaster A.-K."/>
            <person name="Ovreas L."/>
            <person name="Rohde M."/>
            <person name="Galperin M.Y."/>
            <person name="Jogler C."/>
        </authorList>
    </citation>
    <scope>NUCLEOTIDE SEQUENCE [LARGE SCALE GENOMIC DNA]</scope>
    <source>
        <strain evidence="8 9">Mal64</strain>
    </source>
</reference>
<evidence type="ECO:0000256" key="6">
    <source>
        <dbReference type="RuleBase" id="RU364052"/>
    </source>
</evidence>
<gene>
    <name evidence="8" type="primary">hemY</name>
    <name evidence="8" type="ORF">Mal64_11190</name>
</gene>
<dbReference type="OrthoDB" id="9805195at2"/>
<comment type="cofactor">
    <cofactor evidence="1 6">
        <name>FAD</name>
        <dbReference type="ChEBI" id="CHEBI:57692"/>
    </cofactor>
</comment>
<dbReference type="AlphaFoldDB" id="A0A5C5ZT52"/>
<dbReference type="Pfam" id="PF01593">
    <property type="entry name" value="Amino_oxidase"/>
    <property type="match status" value="1"/>
</dbReference>
<dbReference type="SUPFAM" id="SSF54373">
    <property type="entry name" value="FAD-linked reductases, C-terminal domain"/>
    <property type="match status" value="1"/>
</dbReference>
<comment type="similarity">
    <text evidence="6">Belongs to the protoporphyrinogen/coproporphyrinogen oxidase family. Coproporphyrinogen III oxidase subfamily.</text>
</comment>
<comment type="catalytic activity">
    <reaction evidence="6">
        <text>coproporphyrinogen III + 3 O2 = coproporphyrin III + 3 H2O2</text>
        <dbReference type="Rhea" id="RHEA:43436"/>
        <dbReference type="ChEBI" id="CHEBI:15379"/>
        <dbReference type="ChEBI" id="CHEBI:16240"/>
        <dbReference type="ChEBI" id="CHEBI:57309"/>
        <dbReference type="ChEBI" id="CHEBI:131725"/>
        <dbReference type="EC" id="1.3.3.15"/>
    </reaction>
</comment>
<dbReference type="EC" id="1.3.3.15" evidence="6"/>
<evidence type="ECO:0000313" key="9">
    <source>
        <dbReference type="Proteomes" id="UP000315440"/>
    </source>
</evidence>
<evidence type="ECO:0000313" key="8">
    <source>
        <dbReference type="EMBL" id="TWT90724.1"/>
    </source>
</evidence>
<dbReference type="GO" id="GO:0006783">
    <property type="term" value="P:heme biosynthetic process"/>
    <property type="evidence" value="ECO:0007669"/>
    <property type="project" value="UniProtKB-UniRule"/>
</dbReference>
<keyword evidence="5 6" id="KW-0350">Heme biosynthesis</keyword>
<comment type="caution">
    <text evidence="8">The sequence shown here is derived from an EMBL/GenBank/DDBJ whole genome shotgun (WGS) entry which is preliminary data.</text>
</comment>
<dbReference type="InterPro" id="IPR050464">
    <property type="entry name" value="Zeta_carotene_desat/Oxidored"/>
</dbReference>
<dbReference type="InterPro" id="IPR004572">
    <property type="entry name" value="Protoporphyrinogen_oxidase"/>
</dbReference>
<keyword evidence="6" id="KW-0963">Cytoplasm</keyword>
<dbReference type="PANTHER" id="PTHR42923">
    <property type="entry name" value="PROTOPORPHYRINOGEN OXIDASE"/>
    <property type="match status" value="1"/>
</dbReference>
<dbReference type="InterPro" id="IPR036188">
    <property type="entry name" value="FAD/NAD-bd_sf"/>
</dbReference>
<dbReference type="NCBIfam" id="TIGR00562">
    <property type="entry name" value="proto_IX_ox"/>
    <property type="match status" value="1"/>
</dbReference>
<dbReference type="Gene3D" id="3.50.50.60">
    <property type="entry name" value="FAD/NAD(P)-binding domain"/>
    <property type="match status" value="1"/>
</dbReference>